<reference evidence="1" key="1">
    <citation type="submission" date="2014-07" db="EMBL/GenBank/DDBJ databases">
        <authorList>
            <person name="Martin A.A"/>
            <person name="De Silva N."/>
        </authorList>
    </citation>
    <scope>NUCLEOTIDE SEQUENCE</scope>
</reference>
<dbReference type="AlphaFoldDB" id="A0A0K0G5I8"/>
<organism evidence="1 2">
    <name type="scientific">Strongyloides venezuelensis</name>
    <name type="common">Threadworm</name>
    <dbReference type="NCBI Taxonomy" id="75913"/>
    <lineage>
        <taxon>Eukaryota</taxon>
        <taxon>Metazoa</taxon>
        <taxon>Ecdysozoa</taxon>
        <taxon>Nematoda</taxon>
        <taxon>Chromadorea</taxon>
        <taxon>Rhabditida</taxon>
        <taxon>Tylenchina</taxon>
        <taxon>Panagrolaimomorpha</taxon>
        <taxon>Strongyloidoidea</taxon>
        <taxon>Strongyloididae</taxon>
        <taxon>Strongyloides</taxon>
    </lineage>
</organism>
<reference evidence="2" key="2">
    <citation type="submission" date="2015-08" db="UniProtKB">
        <authorList>
            <consortium name="WormBaseParasite"/>
        </authorList>
    </citation>
    <scope>IDENTIFICATION</scope>
</reference>
<sequence length="71" mass="8077">MLAEAIKFVENIIHALSILTSKVNALVLEINKPKKIQAARDDESLYSMNTLNYERLKENVGIDENLKNFSN</sequence>
<evidence type="ECO:0000313" key="2">
    <source>
        <dbReference type="WBParaSite" id="SVE_2000400.1"/>
    </source>
</evidence>
<proteinExistence type="predicted"/>
<dbReference type="Proteomes" id="UP000035680">
    <property type="component" value="Unassembled WGS sequence"/>
</dbReference>
<accession>A0A0K0G5I8</accession>
<keyword evidence="1" id="KW-1185">Reference proteome</keyword>
<evidence type="ECO:0000313" key="1">
    <source>
        <dbReference type="Proteomes" id="UP000035680"/>
    </source>
</evidence>
<dbReference type="WBParaSite" id="SVE_2000400.1">
    <property type="protein sequence ID" value="SVE_2000400.1"/>
    <property type="gene ID" value="SVE_2000400"/>
</dbReference>
<name>A0A0K0G5I8_STRVS</name>
<protein>
    <submittedName>
        <fullName evidence="2">Mediator complex subunit 22</fullName>
    </submittedName>
</protein>